<dbReference type="SUPFAM" id="SSF54928">
    <property type="entry name" value="RNA-binding domain, RBD"/>
    <property type="match status" value="1"/>
</dbReference>
<keyword evidence="12" id="KW-1185">Reference proteome</keyword>
<accession>A0A8J1U242</accession>
<dbReference type="OrthoDB" id="259708at2759"/>
<evidence type="ECO:0000313" key="11">
    <source>
        <dbReference type="EMBL" id="CAH1791526.1"/>
    </source>
</evidence>
<evidence type="ECO:0000256" key="1">
    <source>
        <dbReference type="ARBA" id="ARBA00004123"/>
    </source>
</evidence>
<evidence type="ECO:0000256" key="6">
    <source>
        <dbReference type="ARBA" id="ARBA00053783"/>
    </source>
</evidence>
<dbReference type="InterPro" id="IPR034254">
    <property type="entry name" value="DNAJC17_RRM"/>
</dbReference>
<dbReference type="CDD" id="cd12429">
    <property type="entry name" value="RRM_DNAJC17"/>
    <property type="match status" value="1"/>
</dbReference>
<dbReference type="AlphaFoldDB" id="A0A8J1U242"/>
<keyword evidence="3" id="KW-0963">Cytoplasm</keyword>
<dbReference type="CDD" id="cd06257">
    <property type="entry name" value="DnaJ"/>
    <property type="match status" value="1"/>
</dbReference>
<name>A0A8J1U242_OWEFU</name>
<dbReference type="FunFam" id="1.10.287.110:FF:000059">
    <property type="entry name" value="dnaJ homolog subfamily C member 17"/>
    <property type="match status" value="1"/>
</dbReference>
<keyword evidence="4" id="KW-0143">Chaperone</keyword>
<feature type="coiled-coil region" evidence="8">
    <location>
        <begin position="108"/>
        <end position="153"/>
    </location>
</feature>
<feature type="compositionally biased region" description="Polar residues" evidence="9">
    <location>
        <begin position="265"/>
        <end position="280"/>
    </location>
</feature>
<protein>
    <recommendedName>
        <fullName evidence="7">DnaJ homolog subfamily C member 17</fullName>
    </recommendedName>
</protein>
<keyword evidence="5" id="KW-0539">Nucleus</keyword>
<evidence type="ECO:0000256" key="8">
    <source>
        <dbReference type="SAM" id="Coils"/>
    </source>
</evidence>
<evidence type="ECO:0000256" key="3">
    <source>
        <dbReference type="ARBA" id="ARBA00022490"/>
    </source>
</evidence>
<dbReference type="InterPro" id="IPR036869">
    <property type="entry name" value="J_dom_sf"/>
</dbReference>
<gene>
    <name evidence="11" type="ORF">OFUS_LOCUS16602</name>
</gene>
<keyword evidence="8" id="KW-0175">Coiled coil</keyword>
<dbReference type="PRINTS" id="PR00625">
    <property type="entry name" value="JDOMAIN"/>
</dbReference>
<dbReference type="GO" id="GO:0005681">
    <property type="term" value="C:spliceosomal complex"/>
    <property type="evidence" value="ECO:0007669"/>
    <property type="project" value="TreeGrafter"/>
</dbReference>
<comment type="function">
    <text evidence="6">May negatively affect PAX8-induced thyroglobulin/TG transcription.</text>
</comment>
<evidence type="ECO:0000259" key="10">
    <source>
        <dbReference type="PROSITE" id="PS50076"/>
    </source>
</evidence>
<comment type="caution">
    <text evidence="11">The sequence shown here is derived from an EMBL/GenBank/DDBJ whole genome shotgun (WGS) entry which is preliminary data.</text>
</comment>
<dbReference type="Proteomes" id="UP000749559">
    <property type="component" value="Unassembled WGS sequence"/>
</dbReference>
<proteinExistence type="predicted"/>
<evidence type="ECO:0000313" key="12">
    <source>
        <dbReference type="Proteomes" id="UP000749559"/>
    </source>
</evidence>
<dbReference type="GO" id="GO:0003676">
    <property type="term" value="F:nucleic acid binding"/>
    <property type="evidence" value="ECO:0007669"/>
    <property type="project" value="InterPro"/>
</dbReference>
<dbReference type="PANTHER" id="PTHR44313:SF1">
    <property type="entry name" value="DNAJ HOMOLOG SUBFAMILY C MEMBER 17"/>
    <property type="match status" value="1"/>
</dbReference>
<evidence type="ECO:0000256" key="2">
    <source>
        <dbReference type="ARBA" id="ARBA00004496"/>
    </source>
</evidence>
<reference evidence="11" key="1">
    <citation type="submission" date="2022-03" db="EMBL/GenBank/DDBJ databases">
        <authorList>
            <person name="Martin C."/>
        </authorList>
    </citation>
    <scope>NUCLEOTIDE SEQUENCE</scope>
</reference>
<dbReference type="InterPro" id="IPR012677">
    <property type="entry name" value="Nucleotide-bd_a/b_plait_sf"/>
</dbReference>
<dbReference type="InterPro" id="IPR001623">
    <property type="entry name" value="DnaJ_domain"/>
</dbReference>
<dbReference type="EMBL" id="CAIIXF020000008">
    <property type="protein sequence ID" value="CAH1791526.1"/>
    <property type="molecule type" value="Genomic_DNA"/>
</dbReference>
<evidence type="ECO:0000256" key="9">
    <source>
        <dbReference type="SAM" id="MobiDB-lite"/>
    </source>
</evidence>
<dbReference type="GO" id="GO:0000390">
    <property type="term" value="P:spliceosomal complex disassembly"/>
    <property type="evidence" value="ECO:0007669"/>
    <property type="project" value="TreeGrafter"/>
</dbReference>
<evidence type="ECO:0000256" key="5">
    <source>
        <dbReference type="ARBA" id="ARBA00023242"/>
    </source>
</evidence>
<organism evidence="11 12">
    <name type="scientific">Owenia fusiformis</name>
    <name type="common">Polychaete worm</name>
    <dbReference type="NCBI Taxonomy" id="6347"/>
    <lineage>
        <taxon>Eukaryota</taxon>
        <taxon>Metazoa</taxon>
        <taxon>Spiralia</taxon>
        <taxon>Lophotrochozoa</taxon>
        <taxon>Annelida</taxon>
        <taxon>Polychaeta</taxon>
        <taxon>Sedentaria</taxon>
        <taxon>Canalipalpata</taxon>
        <taxon>Sabellida</taxon>
        <taxon>Oweniida</taxon>
        <taxon>Oweniidae</taxon>
        <taxon>Owenia</taxon>
    </lineage>
</organism>
<dbReference type="GO" id="GO:0005737">
    <property type="term" value="C:cytoplasm"/>
    <property type="evidence" value="ECO:0007669"/>
    <property type="project" value="UniProtKB-SubCell"/>
</dbReference>
<evidence type="ECO:0000256" key="4">
    <source>
        <dbReference type="ARBA" id="ARBA00023186"/>
    </source>
</evidence>
<dbReference type="InterPro" id="IPR035979">
    <property type="entry name" value="RBD_domain_sf"/>
</dbReference>
<sequence length="313" mass="35521">MSEITNLDLYDILEVSPDVSEKQIIKAYRKKALKCHPDKNPDNPKAAELFHQLSKALEVLTDAAARAAYDRLLKAKEAAKLRNKLLDSKRKKFKDELESREKSACEQRETNVAAQRSLEEEIERLRKEGSHLLEQEQELLKEQLHNQELEKQEEDVVSEVSPKLKIKWKCKKGDLNNGGYTEDIISEILNKYGEVTALILSAKKGGSAIVEFKSAFSAQCVVDEEKGLPNNPLSFTWLSGKPTNTPSSGQNSNQNTQSPNRHEQPSTTSFPIYSNMTGTTESEDKDFESIVLMRMRQAEERKHLIDQMKEEDG</sequence>
<feature type="region of interest" description="Disordered" evidence="9">
    <location>
        <begin position="233"/>
        <end position="287"/>
    </location>
</feature>
<evidence type="ECO:0000256" key="7">
    <source>
        <dbReference type="ARBA" id="ARBA00074360"/>
    </source>
</evidence>
<dbReference type="Pfam" id="PF00226">
    <property type="entry name" value="DnaJ"/>
    <property type="match status" value="1"/>
</dbReference>
<dbReference type="Gene3D" id="1.10.287.110">
    <property type="entry name" value="DnaJ domain"/>
    <property type="match status" value="1"/>
</dbReference>
<dbReference type="PANTHER" id="PTHR44313">
    <property type="entry name" value="DNAJ HOMOLOG SUBFAMILY C MEMBER 17"/>
    <property type="match status" value="1"/>
</dbReference>
<dbReference type="InterPro" id="IPR052094">
    <property type="entry name" value="Pre-mRNA-splicing_ERAD"/>
</dbReference>
<dbReference type="Gene3D" id="3.30.70.330">
    <property type="match status" value="1"/>
</dbReference>
<dbReference type="SMART" id="SM00271">
    <property type="entry name" value="DnaJ"/>
    <property type="match status" value="1"/>
</dbReference>
<dbReference type="PROSITE" id="PS50076">
    <property type="entry name" value="DNAJ_2"/>
    <property type="match status" value="1"/>
</dbReference>
<comment type="subcellular location">
    <subcellularLocation>
        <location evidence="2">Cytoplasm</location>
    </subcellularLocation>
    <subcellularLocation>
        <location evidence="1">Nucleus</location>
    </subcellularLocation>
</comment>
<feature type="compositionally biased region" description="Low complexity" evidence="9">
    <location>
        <begin position="242"/>
        <end position="259"/>
    </location>
</feature>
<dbReference type="SUPFAM" id="SSF46565">
    <property type="entry name" value="Chaperone J-domain"/>
    <property type="match status" value="1"/>
</dbReference>
<feature type="domain" description="J" evidence="10">
    <location>
        <begin position="8"/>
        <end position="73"/>
    </location>
</feature>